<dbReference type="EMBL" id="CP041637">
    <property type="protein sequence ID" value="QDO95018.1"/>
    <property type="molecule type" value="Genomic_DNA"/>
</dbReference>
<dbReference type="InterPro" id="IPR016037">
    <property type="entry name" value="DHQ_synth_AroB"/>
</dbReference>
<keyword evidence="5" id="KW-0479">Metal-binding</keyword>
<comment type="cofactor">
    <cofactor evidence="3">
        <name>Zn(2+)</name>
        <dbReference type="ChEBI" id="CHEBI:29105"/>
    </cofactor>
</comment>
<gene>
    <name evidence="14" type="primary">aroB</name>
    <name evidence="14" type="ORF">FNB79_13905</name>
</gene>
<dbReference type="RefSeq" id="WP_143381927.1">
    <property type="nucleotide sequence ID" value="NZ_CP041637.1"/>
</dbReference>
<evidence type="ECO:0000256" key="2">
    <source>
        <dbReference type="ARBA" id="ARBA00001941"/>
    </source>
</evidence>
<evidence type="ECO:0000256" key="11">
    <source>
        <dbReference type="NCBIfam" id="TIGR01357"/>
    </source>
</evidence>
<dbReference type="NCBIfam" id="TIGR01357">
    <property type="entry name" value="aroB"/>
    <property type="match status" value="1"/>
</dbReference>
<comment type="cofactor">
    <cofactor evidence="1">
        <name>NAD(+)</name>
        <dbReference type="ChEBI" id="CHEBI:57540"/>
    </cofactor>
</comment>
<dbReference type="Gene3D" id="1.20.1090.10">
    <property type="entry name" value="Dehydroquinate synthase-like - alpha domain"/>
    <property type="match status" value="1"/>
</dbReference>
<evidence type="ECO:0000313" key="15">
    <source>
        <dbReference type="Proteomes" id="UP000319209"/>
    </source>
</evidence>
<dbReference type="EC" id="4.2.3.4" evidence="11"/>
<evidence type="ECO:0000256" key="1">
    <source>
        <dbReference type="ARBA" id="ARBA00001911"/>
    </source>
</evidence>
<dbReference type="FunFam" id="3.40.50.1970:FF:000007">
    <property type="entry name" value="Pentafunctional AROM polypeptide"/>
    <property type="match status" value="1"/>
</dbReference>
<comment type="function">
    <text evidence="4">Catalyzes the conversion of 3-deoxy-D-arabino-heptulosonate 7-phosphate (DAHP) to dehydroquinate (DHQ).</text>
</comment>
<evidence type="ECO:0000256" key="10">
    <source>
        <dbReference type="ARBA" id="ARBA00023285"/>
    </source>
</evidence>
<dbReference type="InterPro" id="IPR030963">
    <property type="entry name" value="DHQ_synth_fam"/>
</dbReference>
<feature type="domain" description="3-dehydroquinate synthase N-terminal" evidence="12">
    <location>
        <begin position="62"/>
        <end position="174"/>
    </location>
</feature>
<reference evidence="14 15" key="1">
    <citation type="submission" date="2019-07" db="EMBL/GenBank/DDBJ databases">
        <title>Genome sequencing for Formosa sp. PS13.</title>
        <authorList>
            <person name="Park S.-J."/>
        </authorList>
    </citation>
    <scope>NUCLEOTIDE SEQUENCE [LARGE SCALE GENOMIC DNA]</scope>
    <source>
        <strain evidence="14 15">PS13</strain>
    </source>
</reference>
<evidence type="ECO:0000256" key="7">
    <source>
        <dbReference type="ARBA" id="ARBA00022833"/>
    </source>
</evidence>
<dbReference type="Gene3D" id="3.40.50.1970">
    <property type="match status" value="1"/>
</dbReference>
<dbReference type="KEGG" id="fop:FNB79_13905"/>
<dbReference type="GO" id="GO:0000166">
    <property type="term" value="F:nucleotide binding"/>
    <property type="evidence" value="ECO:0007669"/>
    <property type="project" value="UniProtKB-KW"/>
</dbReference>
<accession>A0A516GU28</accession>
<evidence type="ECO:0000256" key="4">
    <source>
        <dbReference type="ARBA" id="ARBA00003485"/>
    </source>
</evidence>
<dbReference type="PANTHER" id="PTHR43622:SF1">
    <property type="entry name" value="3-DEHYDROQUINATE SYNTHASE"/>
    <property type="match status" value="1"/>
</dbReference>
<dbReference type="InterPro" id="IPR056179">
    <property type="entry name" value="DHQS_C"/>
</dbReference>
<keyword evidence="7" id="KW-0862">Zinc</keyword>
<dbReference type="Pfam" id="PF24621">
    <property type="entry name" value="DHQS_C"/>
    <property type="match status" value="1"/>
</dbReference>
<dbReference type="InterPro" id="IPR030960">
    <property type="entry name" value="DHQS/DOIS_N"/>
</dbReference>
<evidence type="ECO:0000256" key="3">
    <source>
        <dbReference type="ARBA" id="ARBA00001947"/>
    </source>
</evidence>
<dbReference type="InterPro" id="IPR050071">
    <property type="entry name" value="Dehydroquinate_synthase"/>
</dbReference>
<dbReference type="CDD" id="cd08195">
    <property type="entry name" value="DHQS"/>
    <property type="match status" value="1"/>
</dbReference>
<evidence type="ECO:0000256" key="8">
    <source>
        <dbReference type="ARBA" id="ARBA00023027"/>
    </source>
</evidence>
<dbReference type="GO" id="GO:0046872">
    <property type="term" value="F:metal ion binding"/>
    <property type="evidence" value="ECO:0007669"/>
    <property type="project" value="UniProtKB-KW"/>
</dbReference>
<keyword evidence="8" id="KW-0520">NAD</keyword>
<protein>
    <recommendedName>
        <fullName evidence="11">3-dehydroquinate synthase</fullName>
        <ecNumber evidence="11">4.2.3.4</ecNumber>
    </recommendedName>
</protein>
<dbReference type="Pfam" id="PF01761">
    <property type="entry name" value="DHQ_synthase"/>
    <property type="match status" value="1"/>
</dbReference>
<dbReference type="GO" id="GO:0003856">
    <property type="term" value="F:3-dehydroquinate synthase activity"/>
    <property type="evidence" value="ECO:0007669"/>
    <property type="project" value="UniProtKB-UniRule"/>
</dbReference>
<keyword evidence="15" id="KW-1185">Reference proteome</keyword>
<name>A0A516GU28_9FLAO</name>
<evidence type="ECO:0000313" key="14">
    <source>
        <dbReference type="EMBL" id="QDO95018.1"/>
    </source>
</evidence>
<evidence type="ECO:0000259" key="13">
    <source>
        <dbReference type="Pfam" id="PF24621"/>
    </source>
</evidence>
<dbReference type="OrthoDB" id="9806583at2"/>
<evidence type="ECO:0000256" key="5">
    <source>
        <dbReference type="ARBA" id="ARBA00022723"/>
    </source>
</evidence>
<dbReference type="SUPFAM" id="SSF56796">
    <property type="entry name" value="Dehydroquinate synthase-like"/>
    <property type="match status" value="1"/>
</dbReference>
<feature type="domain" description="3-dehydroquinate synthase C-terminal" evidence="13">
    <location>
        <begin position="176"/>
        <end position="319"/>
    </location>
</feature>
<comment type="cofactor">
    <cofactor evidence="2">
        <name>Co(2+)</name>
        <dbReference type="ChEBI" id="CHEBI:48828"/>
    </cofactor>
</comment>
<sequence>MKTIESNSNKIHFNLSAYQHVNAHIENSNPSNIFILVDENTHELCLPHLLAEIKTTKTIEIVEIESGEINKTIETCVGVWNVLSELGGDRKSLVINLGGGVITDLGGFVASTFKRGISFINIPTTLLSMVDASVGGKTGVDLGNLKNQIGVINTPEMVIIDTTYLKTLPQNEMRSGLAEMLKHGLIQDKAYWDKFKDLSLLHTEHLDQLIYESVLIKKHVVDIDPREDGLRKTLNFGHTIGHAIESYFLTNSYKTTLLHGEAIAIGMILAAYISTKLTGLSEAENNEIKNVINSIYDFVSINEEDYEPIIDLLKYDKKNSHGNINFVLLSAIGETKIDCLVPNDLIIEALKFYNDSY</sequence>
<evidence type="ECO:0000256" key="9">
    <source>
        <dbReference type="ARBA" id="ARBA00023239"/>
    </source>
</evidence>
<organism evidence="14 15">
    <name type="scientific">Formosa sediminum</name>
    <dbReference type="NCBI Taxonomy" id="2594004"/>
    <lineage>
        <taxon>Bacteria</taxon>
        <taxon>Pseudomonadati</taxon>
        <taxon>Bacteroidota</taxon>
        <taxon>Flavobacteriia</taxon>
        <taxon>Flavobacteriales</taxon>
        <taxon>Flavobacteriaceae</taxon>
        <taxon>Formosa</taxon>
    </lineage>
</organism>
<keyword evidence="9 14" id="KW-0456">Lyase</keyword>
<dbReference type="AlphaFoldDB" id="A0A516GU28"/>
<dbReference type="PIRSF" id="PIRSF001455">
    <property type="entry name" value="DHQ_synth"/>
    <property type="match status" value="1"/>
</dbReference>
<keyword evidence="10" id="KW-0170">Cobalt</keyword>
<dbReference type="GO" id="GO:0005737">
    <property type="term" value="C:cytoplasm"/>
    <property type="evidence" value="ECO:0007669"/>
    <property type="project" value="InterPro"/>
</dbReference>
<dbReference type="Proteomes" id="UP000319209">
    <property type="component" value="Chromosome"/>
</dbReference>
<dbReference type="GO" id="GO:0009073">
    <property type="term" value="P:aromatic amino acid family biosynthetic process"/>
    <property type="evidence" value="ECO:0007669"/>
    <property type="project" value="InterPro"/>
</dbReference>
<dbReference type="PANTHER" id="PTHR43622">
    <property type="entry name" value="3-DEHYDROQUINATE SYNTHASE"/>
    <property type="match status" value="1"/>
</dbReference>
<evidence type="ECO:0000256" key="6">
    <source>
        <dbReference type="ARBA" id="ARBA00022741"/>
    </source>
</evidence>
<evidence type="ECO:0000259" key="12">
    <source>
        <dbReference type="Pfam" id="PF01761"/>
    </source>
</evidence>
<dbReference type="GO" id="GO:0009423">
    <property type="term" value="P:chorismate biosynthetic process"/>
    <property type="evidence" value="ECO:0007669"/>
    <property type="project" value="UniProtKB-UniRule"/>
</dbReference>
<proteinExistence type="predicted"/>
<keyword evidence="6" id="KW-0547">Nucleotide-binding</keyword>